<keyword evidence="1" id="KW-0472">Membrane</keyword>
<accession>A0A8S5SF65</accession>
<feature type="transmembrane region" description="Helical" evidence="1">
    <location>
        <begin position="7"/>
        <end position="29"/>
    </location>
</feature>
<dbReference type="EMBL" id="BK032585">
    <property type="protein sequence ID" value="DAF49653.1"/>
    <property type="molecule type" value="Genomic_DNA"/>
</dbReference>
<organism evidence="2">
    <name type="scientific">Myoviridae sp. ctuev19</name>
    <dbReference type="NCBI Taxonomy" id="2827716"/>
    <lineage>
        <taxon>Viruses</taxon>
        <taxon>Duplodnaviria</taxon>
        <taxon>Heunggongvirae</taxon>
        <taxon>Uroviricota</taxon>
        <taxon>Caudoviricetes</taxon>
    </lineage>
</organism>
<proteinExistence type="predicted"/>
<sequence length="34" mass="4048">MLLSFQIIPYLFTTFLTTNYSIYICGMYMCNVNK</sequence>
<evidence type="ECO:0000256" key="1">
    <source>
        <dbReference type="SAM" id="Phobius"/>
    </source>
</evidence>
<keyword evidence="1" id="KW-0812">Transmembrane</keyword>
<reference evidence="2" key="1">
    <citation type="journal article" date="2021" name="Proc. Natl. Acad. Sci. U.S.A.">
        <title>A Catalog of Tens of Thousands of Viruses from Human Metagenomes Reveals Hidden Associations with Chronic Diseases.</title>
        <authorList>
            <person name="Tisza M.J."/>
            <person name="Buck C.B."/>
        </authorList>
    </citation>
    <scope>NUCLEOTIDE SEQUENCE</scope>
    <source>
        <strain evidence="2">Ctuev19</strain>
    </source>
</reference>
<name>A0A8S5SF65_9CAUD</name>
<keyword evidence="1" id="KW-1133">Transmembrane helix</keyword>
<evidence type="ECO:0000313" key="2">
    <source>
        <dbReference type="EMBL" id="DAF49653.1"/>
    </source>
</evidence>
<protein>
    <submittedName>
        <fullName evidence="2">PBP-dependent ABC transporter-like protein</fullName>
    </submittedName>
</protein>